<dbReference type="Proteomes" id="UP000075604">
    <property type="component" value="Unassembled WGS sequence"/>
</dbReference>
<dbReference type="InterPro" id="IPR027417">
    <property type="entry name" value="P-loop_NTPase"/>
</dbReference>
<dbReference type="PANTHER" id="PTHR42939">
    <property type="entry name" value="ABC TRANSPORTER ATP-BINDING PROTEIN ALBC-RELATED"/>
    <property type="match status" value="1"/>
</dbReference>
<keyword evidence="3 6" id="KW-0067">ATP-binding</keyword>
<dbReference type="InterPro" id="IPR003593">
    <property type="entry name" value="AAA+_ATPase"/>
</dbReference>
<reference evidence="7 8" key="1">
    <citation type="submission" date="2014-02" db="EMBL/GenBank/DDBJ databases">
        <title>The small core and large imbalanced accessory genome model reveals a collaborative survival strategy of Sorangium cellulosum strains in nature.</title>
        <authorList>
            <person name="Han K."/>
            <person name="Peng R."/>
            <person name="Blom J."/>
            <person name="Li Y.-Z."/>
        </authorList>
    </citation>
    <scope>NUCLEOTIDE SEQUENCE [LARGE SCALE GENOMIC DNA]</scope>
    <source>
        <strain evidence="6 7">So0007-03</strain>
        <strain evidence="5 8">So0157-18</strain>
    </source>
</reference>
<proteinExistence type="predicted"/>
<evidence type="ECO:0000313" key="8">
    <source>
        <dbReference type="Proteomes" id="UP000075604"/>
    </source>
</evidence>
<evidence type="ECO:0000259" key="4">
    <source>
        <dbReference type="PROSITE" id="PS50893"/>
    </source>
</evidence>
<dbReference type="EMBL" id="JEME01001532">
    <property type="protein sequence ID" value="KYG06893.1"/>
    <property type="molecule type" value="Genomic_DNA"/>
</dbReference>
<dbReference type="EMBL" id="JELX01000685">
    <property type="protein sequence ID" value="KYF62732.1"/>
    <property type="molecule type" value="Genomic_DNA"/>
</dbReference>
<evidence type="ECO:0000313" key="6">
    <source>
        <dbReference type="EMBL" id="KYG06893.1"/>
    </source>
</evidence>
<dbReference type="InterPro" id="IPR003439">
    <property type="entry name" value="ABC_transporter-like_ATP-bd"/>
</dbReference>
<evidence type="ECO:0000313" key="7">
    <source>
        <dbReference type="Proteomes" id="UP000075502"/>
    </source>
</evidence>
<evidence type="ECO:0000313" key="5">
    <source>
        <dbReference type="EMBL" id="KYF62732.1"/>
    </source>
</evidence>
<dbReference type="AlphaFoldDB" id="A0A150TQB4"/>
<protein>
    <submittedName>
        <fullName evidence="6">ABC transporter ATP-binding protein</fullName>
    </submittedName>
</protein>
<dbReference type="Gene3D" id="3.40.50.300">
    <property type="entry name" value="P-loop containing nucleotide triphosphate hydrolases"/>
    <property type="match status" value="1"/>
</dbReference>
<dbReference type="SMART" id="SM00382">
    <property type="entry name" value="AAA"/>
    <property type="match status" value="1"/>
</dbReference>
<dbReference type="Pfam" id="PF00005">
    <property type="entry name" value="ABC_tran"/>
    <property type="match status" value="1"/>
</dbReference>
<dbReference type="GO" id="GO:0005524">
    <property type="term" value="F:ATP binding"/>
    <property type="evidence" value="ECO:0007669"/>
    <property type="project" value="UniProtKB-KW"/>
</dbReference>
<organism evidence="6 7">
    <name type="scientific">Sorangium cellulosum</name>
    <name type="common">Polyangium cellulosum</name>
    <dbReference type="NCBI Taxonomy" id="56"/>
    <lineage>
        <taxon>Bacteria</taxon>
        <taxon>Pseudomonadati</taxon>
        <taxon>Myxococcota</taxon>
        <taxon>Polyangia</taxon>
        <taxon>Polyangiales</taxon>
        <taxon>Polyangiaceae</taxon>
        <taxon>Sorangium</taxon>
    </lineage>
</organism>
<dbReference type="InterPro" id="IPR051782">
    <property type="entry name" value="ABC_Transporter_VariousFunc"/>
</dbReference>
<dbReference type="CDD" id="cd03230">
    <property type="entry name" value="ABC_DR_subfamily_A"/>
    <property type="match status" value="1"/>
</dbReference>
<sequence>MADPRERTQGDAPPVIEAAGLSCRYGDHLALDRLDLTVNAGEIVCLLGANGAGKTTTIQLFLGFLRPSAGAARIGGVDVAARPDESRRRSAYIPEQVALYDELSGLENLEYFTALGGRGPRPRAELARILVEIGLQEDALHRRAATYSKGMRQKVGIAIARARGAEALFLDEPTSGLDPAAANDLSALLREVQRGGAAILMATHDVFRAKELAARVGIMRRGRLLAVLRTEEIDAAGLERIYLEHMSR</sequence>
<feature type="domain" description="ABC transporter" evidence="4">
    <location>
        <begin position="16"/>
        <end position="246"/>
    </location>
</feature>
<dbReference type="PROSITE" id="PS50893">
    <property type="entry name" value="ABC_TRANSPORTER_2"/>
    <property type="match status" value="1"/>
</dbReference>
<dbReference type="PANTHER" id="PTHR42939:SF1">
    <property type="entry name" value="ABC TRANSPORTER ATP-BINDING PROTEIN ALBC-RELATED"/>
    <property type="match status" value="1"/>
</dbReference>
<evidence type="ECO:0000256" key="3">
    <source>
        <dbReference type="ARBA" id="ARBA00022840"/>
    </source>
</evidence>
<evidence type="ECO:0000256" key="1">
    <source>
        <dbReference type="ARBA" id="ARBA00022448"/>
    </source>
</evidence>
<gene>
    <name evidence="5" type="ORF">BE04_42850</name>
    <name evidence="6" type="ORF">BE21_32180</name>
</gene>
<name>A0A150TQB4_SORCE</name>
<dbReference type="Proteomes" id="UP000075502">
    <property type="component" value="Unassembled WGS sequence"/>
</dbReference>
<dbReference type="SUPFAM" id="SSF52540">
    <property type="entry name" value="P-loop containing nucleoside triphosphate hydrolases"/>
    <property type="match status" value="1"/>
</dbReference>
<dbReference type="GO" id="GO:0016887">
    <property type="term" value="F:ATP hydrolysis activity"/>
    <property type="evidence" value="ECO:0007669"/>
    <property type="project" value="InterPro"/>
</dbReference>
<accession>A0A150TQB4</accession>
<evidence type="ECO:0000256" key="2">
    <source>
        <dbReference type="ARBA" id="ARBA00022741"/>
    </source>
</evidence>
<keyword evidence="1" id="KW-0813">Transport</keyword>
<comment type="caution">
    <text evidence="6">The sequence shown here is derived from an EMBL/GenBank/DDBJ whole genome shotgun (WGS) entry which is preliminary data.</text>
</comment>
<keyword evidence="2" id="KW-0547">Nucleotide-binding</keyword>